<protein>
    <recommendedName>
        <fullName evidence="4">BNR repeat domain protein</fullName>
    </recommendedName>
</protein>
<sequence length="534" mass="55545">MDSGASATSGGDGGMDASGPASGSGGAGGAGDGSSDCKVREIFPGGCTCVIKQDGTLWCWGFESCMGNDAADGDALAQITVPGGVLTLDDGPAGGTLAVNQAGELFYWGEPEPGPVSDARAAAGTEREPVRFPDTPAGIRKAAIYDDNFFCVLRNDNDVSCWNEELDAWMTLALGGGARIAEITAEPLVVCGLDEAGAVHCVAPRAASCAPVQLDFGGERVVSLRKDCAVTESGAVYCDVGKRLGGNSCPSQPALVPDASAVDFARSFENQCYVTSDGGIRCQGQGEKGQLGNGAGIDRTTFADVDLWAGRAKRVVLGSTSCAVLEDDRLWCWGDRLPEPGPVQAWIPTMVPLCEGDPAPTPPAPTPLESFVDVTGTPSAAVEVTDIASACEGLDVGTVVYRRNRDDIDYGVCGPTGLLRREGSITGFYGSLQHVGMFEYVDEAYPPPAGQEKGFGVVFWSEARGRHQTSCLSNDGALVGGRFQTAVEIGQEACGPKATVLSSSPFRLQLNFTHRRVAEIELRPIPGTDAIVMP</sequence>
<evidence type="ECO:0000313" key="2">
    <source>
        <dbReference type="EMBL" id="AUX44358.1"/>
    </source>
</evidence>
<evidence type="ECO:0008006" key="4">
    <source>
        <dbReference type="Google" id="ProtNLM"/>
    </source>
</evidence>
<dbReference type="SUPFAM" id="SSF50985">
    <property type="entry name" value="RCC1/BLIP-II"/>
    <property type="match status" value="1"/>
</dbReference>
<evidence type="ECO:0000256" key="1">
    <source>
        <dbReference type="SAM" id="MobiDB-lite"/>
    </source>
</evidence>
<dbReference type="Proteomes" id="UP000238348">
    <property type="component" value="Chromosome"/>
</dbReference>
<dbReference type="Gene3D" id="2.130.10.30">
    <property type="entry name" value="Regulator of chromosome condensation 1/beta-lactamase-inhibitor protein II"/>
    <property type="match status" value="2"/>
</dbReference>
<proteinExistence type="predicted"/>
<accession>A0A2L0EYG9</accession>
<feature type="compositionally biased region" description="Gly residues" evidence="1">
    <location>
        <begin position="10"/>
        <end position="32"/>
    </location>
</feature>
<gene>
    <name evidence="2" type="ORF">SOCE26_058220</name>
</gene>
<feature type="region of interest" description="Disordered" evidence="1">
    <location>
        <begin position="1"/>
        <end position="35"/>
    </location>
</feature>
<dbReference type="EMBL" id="CP012673">
    <property type="protein sequence ID" value="AUX44358.1"/>
    <property type="molecule type" value="Genomic_DNA"/>
</dbReference>
<evidence type="ECO:0000313" key="3">
    <source>
        <dbReference type="Proteomes" id="UP000238348"/>
    </source>
</evidence>
<dbReference type="InterPro" id="IPR009091">
    <property type="entry name" value="RCC1/BLIP-II"/>
</dbReference>
<name>A0A2L0EYG9_SORCE</name>
<reference evidence="2 3" key="1">
    <citation type="submission" date="2015-09" db="EMBL/GenBank/DDBJ databases">
        <title>Sorangium comparison.</title>
        <authorList>
            <person name="Zaburannyi N."/>
            <person name="Bunk B."/>
            <person name="Overmann J."/>
            <person name="Mueller R."/>
        </authorList>
    </citation>
    <scope>NUCLEOTIDE SEQUENCE [LARGE SCALE GENOMIC DNA]</scope>
    <source>
        <strain evidence="2 3">So ce26</strain>
    </source>
</reference>
<organism evidence="2 3">
    <name type="scientific">Sorangium cellulosum</name>
    <name type="common">Polyangium cellulosum</name>
    <dbReference type="NCBI Taxonomy" id="56"/>
    <lineage>
        <taxon>Bacteria</taxon>
        <taxon>Pseudomonadati</taxon>
        <taxon>Myxococcota</taxon>
        <taxon>Polyangia</taxon>
        <taxon>Polyangiales</taxon>
        <taxon>Polyangiaceae</taxon>
        <taxon>Sorangium</taxon>
    </lineage>
</organism>
<dbReference type="AlphaFoldDB" id="A0A2L0EYG9"/>